<name>A0A345BXE7_9BACI</name>
<evidence type="ECO:0000256" key="2">
    <source>
        <dbReference type="ARBA" id="ARBA00023008"/>
    </source>
</evidence>
<dbReference type="SUPFAM" id="SSF52833">
    <property type="entry name" value="Thioredoxin-like"/>
    <property type="match status" value="1"/>
</dbReference>
<evidence type="ECO:0000256" key="1">
    <source>
        <dbReference type="ARBA" id="ARBA00010996"/>
    </source>
</evidence>
<proteinExistence type="inferred from homology"/>
<feature type="binding site" evidence="3">
    <location>
        <position position="184"/>
    </location>
    <ligand>
        <name>Cu cation</name>
        <dbReference type="ChEBI" id="CHEBI:23378"/>
    </ligand>
</feature>
<keyword evidence="2 3" id="KW-0186">Copper</keyword>
<gene>
    <name evidence="6" type="ORF">DT065_06070</name>
</gene>
<dbReference type="InterPro" id="IPR003782">
    <property type="entry name" value="SCO1/SenC"/>
</dbReference>
<dbReference type="CDD" id="cd02968">
    <property type="entry name" value="SCO"/>
    <property type="match status" value="1"/>
</dbReference>
<feature type="binding site" evidence="3">
    <location>
        <position position="94"/>
    </location>
    <ligand>
        <name>Cu cation</name>
        <dbReference type="ChEBI" id="CHEBI:23378"/>
    </ligand>
</feature>
<dbReference type="PROSITE" id="PS51352">
    <property type="entry name" value="THIOREDOXIN_2"/>
    <property type="match status" value="1"/>
</dbReference>
<dbReference type="PANTHER" id="PTHR12151">
    <property type="entry name" value="ELECTRON TRANSPORT PROTIN SCO1/SENC FAMILY MEMBER"/>
    <property type="match status" value="1"/>
</dbReference>
<evidence type="ECO:0000259" key="5">
    <source>
        <dbReference type="PROSITE" id="PS51352"/>
    </source>
</evidence>
<dbReference type="KEGG" id="rue:DT065_06070"/>
<keyword evidence="3" id="KW-0479">Metal-binding</keyword>
<protein>
    <submittedName>
        <fullName evidence="6">SCO family protein</fullName>
    </submittedName>
</protein>
<sequence length="222" mass="25135">MIDLCFYCRWIYKGGSALRTRTGVWLCGFILLLALSGCGWFDNVSETSAENGEDLQEYGLDLHDFSYTNQSSEVVTNEDLEGEYSLVNMIFTRCPTVCNLMTPNMSQLQKDLATEDIDANLVSFTVDPEYDSPEVLKEYGDHYEADYSNWDFLTGYSLDEVEEFAESTFHSVVAPAADDEDIVHSTDIFLVDENSQVIQRYDGLEVDTAPILEDLRRLQGSE</sequence>
<evidence type="ECO:0000313" key="7">
    <source>
        <dbReference type="Proteomes" id="UP000252100"/>
    </source>
</evidence>
<evidence type="ECO:0000256" key="4">
    <source>
        <dbReference type="PIRSR" id="PIRSR603782-2"/>
    </source>
</evidence>
<accession>A0A345BXE7</accession>
<dbReference type="EMBL" id="CP031092">
    <property type="protein sequence ID" value="AXF55628.1"/>
    <property type="molecule type" value="Genomic_DNA"/>
</dbReference>
<keyword evidence="7" id="KW-1185">Reference proteome</keyword>
<dbReference type="InterPro" id="IPR013766">
    <property type="entry name" value="Thioredoxin_domain"/>
</dbReference>
<dbReference type="GO" id="GO:0046872">
    <property type="term" value="F:metal ion binding"/>
    <property type="evidence" value="ECO:0007669"/>
    <property type="project" value="UniProtKB-KW"/>
</dbReference>
<dbReference type="OrthoDB" id="9811998at2"/>
<comment type="similarity">
    <text evidence="1">Belongs to the SCO1/2 family.</text>
</comment>
<evidence type="ECO:0000313" key="6">
    <source>
        <dbReference type="EMBL" id="AXF55628.1"/>
    </source>
</evidence>
<evidence type="ECO:0000256" key="3">
    <source>
        <dbReference type="PIRSR" id="PIRSR603782-1"/>
    </source>
</evidence>
<dbReference type="AlphaFoldDB" id="A0A345BXE7"/>
<dbReference type="PANTHER" id="PTHR12151:SF25">
    <property type="entry name" value="LINALOOL DEHYDRATASE_ISOMERASE DOMAIN-CONTAINING PROTEIN"/>
    <property type="match status" value="1"/>
</dbReference>
<feature type="disulfide bond" description="Redox-active" evidence="4">
    <location>
        <begin position="94"/>
        <end position="98"/>
    </location>
</feature>
<dbReference type="Gene3D" id="3.40.30.10">
    <property type="entry name" value="Glutaredoxin"/>
    <property type="match status" value="1"/>
</dbReference>
<feature type="domain" description="Thioredoxin" evidence="5">
    <location>
        <begin position="56"/>
        <end position="220"/>
    </location>
</feature>
<dbReference type="Pfam" id="PF02630">
    <property type="entry name" value="SCO1-SenC"/>
    <property type="match status" value="1"/>
</dbReference>
<organism evidence="6 7">
    <name type="scientific">Salicibibacter kimchii</name>
    <dbReference type="NCBI Taxonomy" id="2099786"/>
    <lineage>
        <taxon>Bacteria</taxon>
        <taxon>Bacillati</taxon>
        <taxon>Bacillota</taxon>
        <taxon>Bacilli</taxon>
        <taxon>Bacillales</taxon>
        <taxon>Bacillaceae</taxon>
        <taxon>Salicibibacter</taxon>
    </lineage>
</organism>
<keyword evidence="4" id="KW-1015">Disulfide bond</keyword>
<dbReference type="Proteomes" id="UP000252100">
    <property type="component" value="Chromosome"/>
</dbReference>
<dbReference type="InterPro" id="IPR036249">
    <property type="entry name" value="Thioredoxin-like_sf"/>
</dbReference>
<reference evidence="6 7" key="1">
    <citation type="journal article" date="2018" name="J. Microbiol.">
        <title>Salicibibacter kimchii gen. nov., sp. nov., a moderately halophilic and alkalitolerant bacterium in the family Bacillaceae, isolated from kimchi.</title>
        <authorList>
            <person name="Jang J.Y."/>
            <person name="Oh Y.J."/>
            <person name="Lim S.K."/>
            <person name="Park H.K."/>
            <person name="Lee C."/>
            <person name="Kim J.Y."/>
            <person name="Lee M.A."/>
            <person name="Choi H.J."/>
        </authorList>
    </citation>
    <scope>NUCLEOTIDE SEQUENCE [LARGE SCALE GENOMIC DNA]</scope>
    <source>
        <strain evidence="6 7">NKC1-1</strain>
    </source>
</reference>
<feature type="binding site" evidence="3">
    <location>
        <position position="98"/>
    </location>
    <ligand>
        <name>Cu cation</name>
        <dbReference type="ChEBI" id="CHEBI:23378"/>
    </ligand>
</feature>